<keyword evidence="5 7" id="KW-0862">Zinc</keyword>
<organism evidence="9 10">
    <name type="scientific">Aurantiacibacter zhengii</name>
    <dbReference type="NCBI Taxonomy" id="2307003"/>
    <lineage>
        <taxon>Bacteria</taxon>
        <taxon>Pseudomonadati</taxon>
        <taxon>Pseudomonadota</taxon>
        <taxon>Alphaproteobacteria</taxon>
        <taxon>Sphingomonadales</taxon>
        <taxon>Erythrobacteraceae</taxon>
        <taxon>Aurantiacibacter</taxon>
    </lineage>
</organism>
<evidence type="ECO:0000256" key="4">
    <source>
        <dbReference type="ARBA" id="ARBA00022801"/>
    </source>
</evidence>
<dbReference type="InterPro" id="IPR034005">
    <property type="entry name" value="M3A_DCP"/>
</dbReference>
<dbReference type="PANTHER" id="PTHR43660">
    <property type="entry name" value="DIPEPTIDYL CARBOXYPEPTIDASE"/>
    <property type="match status" value="1"/>
</dbReference>
<accession>A0A418NX30</accession>
<keyword evidence="2 7" id="KW-0645">Protease</keyword>
<dbReference type="Pfam" id="PF01432">
    <property type="entry name" value="Peptidase_M3"/>
    <property type="match status" value="1"/>
</dbReference>
<dbReference type="Gene3D" id="3.40.390.10">
    <property type="entry name" value="Collagenase (Catalytic Domain)"/>
    <property type="match status" value="1"/>
</dbReference>
<keyword evidence="3 7" id="KW-0479">Metal-binding</keyword>
<comment type="cofactor">
    <cofactor evidence="7">
        <name>Zn(2+)</name>
        <dbReference type="ChEBI" id="CHEBI:29105"/>
    </cofactor>
    <text evidence="7">Binds 1 zinc ion.</text>
</comment>
<name>A0A418NX30_9SPHN</name>
<keyword evidence="4 7" id="KW-0378">Hydrolase</keyword>
<comment type="caution">
    <text evidence="9">The sequence shown here is derived from an EMBL/GenBank/DDBJ whole genome shotgun (WGS) entry which is preliminary data.</text>
</comment>
<dbReference type="GO" id="GO:0046872">
    <property type="term" value="F:metal ion binding"/>
    <property type="evidence" value="ECO:0007669"/>
    <property type="project" value="UniProtKB-UniRule"/>
</dbReference>
<evidence type="ECO:0000313" key="9">
    <source>
        <dbReference type="EMBL" id="RIV89167.1"/>
    </source>
</evidence>
<evidence type="ECO:0000256" key="7">
    <source>
        <dbReference type="RuleBase" id="RU003435"/>
    </source>
</evidence>
<evidence type="ECO:0000256" key="3">
    <source>
        <dbReference type="ARBA" id="ARBA00022723"/>
    </source>
</evidence>
<dbReference type="SUPFAM" id="SSF55486">
    <property type="entry name" value="Metalloproteases ('zincins'), catalytic domain"/>
    <property type="match status" value="1"/>
</dbReference>
<dbReference type="CDD" id="cd06456">
    <property type="entry name" value="M3A_DCP"/>
    <property type="match status" value="1"/>
</dbReference>
<protein>
    <submittedName>
        <fullName evidence="9">M3 family peptidase</fullName>
    </submittedName>
</protein>
<evidence type="ECO:0000256" key="6">
    <source>
        <dbReference type="ARBA" id="ARBA00023049"/>
    </source>
</evidence>
<dbReference type="GO" id="GO:0004222">
    <property type="term" value="F:metalloendopeptidase activity"/>
    <property type="evidence" value="ECO:0007669"/>
    <property type="project" value="InterPro"/>
</dbReference>
<keyword evidence="6 7" id="KW-0482">Metalloprotease</keyword>
<dbReference type="FunFam" id="3.40.390.10:FF:000009">
    <property type="entry name" value="Oligopeptidase A"/>
    <property type="match status" value="1"/>
</dbReference>
<keyword evidence="10" id="KW-1185">Reference proteome</keyword>
<reference evidence="9 10" key="1">
    <citation type="submission" date="2018-08" db="EMBL/GenBank/DDBJ databases">
        <title>Erythrobacter zhengii sp.nov., a bacterium isolated from deep-sea sediment.</title>
        <authorList>
            <person name="Fang C."/>
            <person name="Wu Y.-H."/>
            <person name="Sun C."/>
            <person name="Wang H."/>
            <person name="Cheng H."/>
            <person name="Meng F.-X."/>
            <person name="Wang C.-S."/>
            <person name="Xu X.-W."/>
        </authorList>
    </citation>
    <scope>NUCLEOTIDE SEQUENCE [LARGE SCALE GENOMIC DNA]</scope>
    <source>
        <strain evidence="9 10">V18</strain>
    </source>
</reference>
<sequence>MRQVSLETTGPGHPAGCIISKGRDARMRKSTLLATTMIAALASACTTMDNGDMTSTDVLPGTAEYNPQIPEATSVFAEPSPLFMHAPQFDRVSDGDWQGIIEEAIAIQLAEMEAIAENPNPPTFDNTLVAMQRSGQVFSRSYGAFSQIVSANINDTIATTDEELAPQVAAMTDSIYLNPELFARVKAVYDNRAAMSMTPEDAMLLETTYNEFVHRGALLGDAAQTELRQINERLSSLSSQISQRITTGQNNAAIFVDDRAMLSGLSDGQIESAAAAAAEAGHEGEFMLNVSNTTGVPQLAQLDNRDVREMLYKASIARNQSGEASTLPLIQEVIALRNRRAQLFGEPSHAAWQMYDRMVSDPDAAIGFMEEMVPALRATQEREAAVLQARLEEDGETFTLAPWDWQYYASKVRAERYALDNEEIKQYFVVDNVLEDGVFYMAEQLYGLTFEERTDIPTYHPDVKVYTVFHDGEEQALFYFDPFQRESKRGGAWMSNFVEQSHLLGLKPVITNTLNIAPPAAGQPALATWDDVTTMFHEFGHALHGIFADQQYPALSGTNTARDWVEFPSQFHENFAALPEVLQRYARHNETGEVIPAELVQAIDRASKFNQGHSFGEIIAASLLDMEWHSLDPDQPAPTDVMAFEGEALERIGLRSDLVPPRYRTPYFRHIFEHGYDAGYYAYTWTEMLHHDAYSYVAANGGMTREMGDHIVNTFLGQGHSKTYEQMFRDFTGRDPRVEPLLEARGLIPEDDDVDGVDGAEGAV</sequence>
<dbReference type="GO" id="GO:0004180">
    <property type="term" value="F:carboxypeptidase activity"/>
    <property type="evidence" value="ECO:0007669"/>
    <property type="project" value="TreeGrafter"/>
</dbReference>
<dbReference type="InterPro" id="IPR024079">
    <property type="entry name" value="MetalloPept_cat_dom_sf"/>
</dbReference>
<dbReference type="GO" id="GO:0005829">
    <property type="term" value="C:cytosol"/>
    <property type="evidence" value="ECO:0007669"/>
    <property type="project" value="TreeGrafter"/>
</dbReference>
<comment type="similarity">
    <text evidence="1 7">Belongs to the peptidase M3 family.</text>
</comment>
<dbReference type="InterPro" id="IPR045090">
    <property type="entry name" value="Pept_M3A_M3B"/>
</dbReference>
<evidence type="ECO:0000256" key="2">
    <source>
        <dbReference type="ARBA" id="ARBA00022670"/>
    </source>
</evidence>
<evidence type="ECO:0000256" key="1">
    <source>
        <dbReference type="ARBA" id="ARBA00006040"/>
    </source>
</evidence>
<feature type="domain" description="Peptidase M3A/M3B catalytic" evidence="8">
    <location>
        <begin position="299"/>
        <end position="746"/>
    </location>
</feature>
<dbReference type="Gene3D" id="1.10.1370.10">
    <property type="entry name" value="Neurolysin, domain 3"/>
    <property type="match status" value="1"/>
</dbReference>
<dbReference type="Proteomes" id="UP000286576">
    <property type="component" value="Unassembled WGS sequence"/>
</dbReference>
<dbReference type="GO" id="GO:0006508">
    <property type="term" value="P:proteolysis"/>
    <property type="evidence" value="ECO:0007669"/>
    <property type="project" value="UniProtKB-KW"/>
</dbReference>
<evidence type="ECO:0000259" key="8">
    <source>
        <dbReference type="Pfam" id="PF01432"/>
    </source>
</evidence>
<proteinExistence type="inferred from homology"/>
<dbReference type="InterPro" id="IPR024077">
    <property type="entry name" value="Neurolysin/TOP_dom2"/>
</dbReference>
<evidence type="ECO:0000313" key="10">
    <source>
        <dbReference type="Proteomes" id="UP000286576"/>
    </source>
</evidence>
<dbReference type="AlphaFoldDB" id="A0A418NX30"/>
<dbReference type="InterPro" id="IPR001567">
    <property type="entry name" value="Pept_M3A_M3B_dom"/>
</dbReference>
<evidence type="ECO:0000256" key="5">
    <source>
        <dbReference type="ARBA" id="ARBA00022833"/>
    </source>
</evidence>
<dbReference type="PANTHER" id="PTHR43660:SF1">
    <property type="entry name" value="DIPEPTIDYL CARBOXYPEPTIDASE"/>
    <property type="match status" value="1"/>
</dbReference>
<dbReference type="EMBL" id="QXFL01000001">
    <property type="protein sequence ID" value="RIV89167.1"/>
    <property type="molecule type" value="Genomic_DNA"/>
</dbReference>
<gene>
    <name evidence="9" type="ORF">D2V07_02720</name>
</gene>